<proteinExistence type="predicted"/>
<evidence type="ECO:0000313" key="3">
    <source>
        <dbReference type="Proteomes" id="UP000068164"/>
    </source>
</evidence>
<reference evidence="2 3" key="1">
    <citation type="submission" date="2015-11" db="EMBL/GenBank/DDBJ databases">
        <title>Draft Genome Sequence of the Strain BR 10423 (Rhizobium sp.) isolated from nodules of Mimosa pudica.</title>
        <authorList>
            <person name="Barauna A.C."/>
            <person name="Zilli J.E."/>
            <person name="Simoes-Araujo J.L."/>
            <person name="Reis V.M."/>
            <person name="James E.K."/>
            <person name="Reis F.B.Jr."/>
            <person name="Rouws L.F."/>
            <person name="Passos S.R."/>
            <person name="Gois S.R."/>
        </authorList>
    </citation>
    <scope>NUCLEOTIDE SEQUENCE [LARGE SCALE GENOMIC DNA]</scope>
    <source>
        <strain evidence="2 3">BR10423</strain>
    </source>
</reference>
<accession>A0A120FPY7</accession>
<name>A0A120FPY7_9HYPH</name>
<dbReference type="AlphaFoldDB" id="A0A120FPY7"/>
<feature type="region of interest" description="Disordered" evidence="1">
    <location>
        <begin position="1"/>
        <end position="31"/>
    </location>
</feature>
<gene>
    <name evidence="2" type="ORF">AS026_30955</name>
</gene>
<sequence length="101" mass="11410">MRTWQRQSGSRDAESQPMLSSPKPEVAGAHSRILGTRKKLRSLTWLPSRLRSEASWSDYGLWPNTKFAAFASISPAAFNIPMLDRNKGEKSRFVLIAISYL</sequence>
<dbReference type="Proteomes" id="UP000068164">
    <property type="component" value="Unassembled WGS sequence"/>
</dbReference>
<evidence type="ECO:0000313" key="2">
    <source>
        <dbReference type="EMBL" id="KWV57722.1"/>
    </source>
</evidence>
<keyword evidence="3" id="KW-1185">Reference proteome</keyword>
<evidence type="ECO:0000256" key="1">
    <source>
        <dbReference type="SAM" id="MobiDB-lite"/>
    </source>
</evidence>
<organism evidence="2 3">
    <name type="scientific">Rhizobium altiplani</name>
    <dbReference type="NCBI Taxonomy" id="1864509"/>
    <lineage>
        <taxon>Bacteria</taxon>
        <taxon>Pseudomonadati</taxon>
        <taxon>Pseudomonadota</taxon>
        <taxon>Alphaproteobacteria</taxon>
        <taxon>Hyphomicrobiales</taxon>
        <taxon>Rhizobiaceae</taxon>
        <taxon>Rhizobium/Agrobacterium group</taxon>
        <taxon>Rhizobium</taxon>
    </lineage>
</organism>
<comment type="caution">
    <text evidence="2">The sequence shown here is derived from an EMBL/GenBank/DDBJ whole genome shotgun (WGS) entry which is preliminary data.</text>
</comment>
<dbReference type="EMBL" id="LNCD01000026">
    <property type="protein sequence ID" value="KWV57722.1"/>
    <property type="molecule type" value="Genomic_DNA"/>
</dbReference>
<protein>
    <submittedName>
        <fullName evidence="2">Uncharacterized protein</fullName>
    </submittedName>
</protein>